<evidence type="ECO:0000313" key="4">
    <source>
        <dbReference type="EMBL" id="CAF1665571.1"/>
    </source>
</evidence>
<protein>
    <recommendedName>
        <fullName evidence="2">BHLH domain-containing protein</fullName>
    </recommendedName>
</protein>
<dbReference type="GO" id="GO:0032502">
    <property type="term" value="P:developmental process"/>
    <property type="evidence" value="ECO:0007669"/>
    <property type="project" value="TreeGrafter"/>
</dbReference>
<reference evidence="3" key="1">
    <citation type="submission" date="2021-02" db="EMBL/GenBank/DDBJ databases">
        <authorList>
            <person name="Nowell W R."/>
        </authorList>
    </citation>
    <scope>NUCLEOTIDE SEQUENCE</scope>
</reference>
<keyword evidence="5" id="KW-1185">Reference proteome</keyword>
<evidence type="ECO:0000313" key="3">
    <source>
        <dbReference type="EMBL" id="CAF0871215.1"/>
    </source>
</evidence>
<dbReference type="SUPFAM" id="SSF47459">
    <property type="entry name" value="HLH, helix-loop-helix DNA-binding domain"/>
    <property type="match status" value="1"/>
</dbReference>
<gene>
    <name evidence="3" type="ORF">EDS130_LOCUS8300</name>
    <name evidence="4" type="ORF">XAT740_LOCUS57703</name>
</gene>
<dbReference type="InterPro" id="IPR011598">
    <property type="entry name" value="bHLH_dom"/>
</dbReference>
<accession>A0A813XKG1</accession>
<dbReference type="CDD" id="cd11390">
    <property type="entry name" value="bHLH_TS"/>
    <property type="match status" value="1"/>
</dbReference>
<dbReference type="GO" id="GO:0000977">
    <property type="term" value="F:RNA polymerase II transcription regulatory region sequence-specific DNA binding"/>
    <property type="evidence" value="ECO:0007669"/>
    <property type="project" value="TreeGrafter"/>
</dbReference>
<proteinExistence type="predicted"/>
<name>A0A813XKG1_ADIRI</name>
<dbReference type="GO" id="GO:0046983">
    <property type="term" value="F:protein dimerization activity"/>
    <property type="evidence" value="ECO:0007669"/>
    <property type="project" value="InterPro"/>
</dbReference>
<feature type="domain" description="BHLH" evidence="2">
    <location>
        <begin position="108"/>
        <end position="162"/>
    </location>
</feature>
<dbReference type="SMART" id="SM00353">
    <property type="entry name" value="HLH"/>
    <property type="match status" value="1"/>
</dbReference>
<evidence type="ECO:0000313" key="5">
    <source>
        <dbReference type="Proteomes" id="UP000663828"/>
    </source>
</evidence>
<dbReference type="PANTHER" id="PTHR23349:SF111">
    <property type="entry name" value="BHLH DOMAIN-CONTAINING PROTEIN"/>
    <property type="match status" value="1"/>
</dbReference>
<organism evidence="3 6">
    <name type="scientific">Adineta ricciae</name>
    <name type="common">Rotifer</name>
    <dbReference type="NCBI Taxonomy" id="249248"/>
    <lineage>
        <taxon>Eukaryota</taxon>
        <taxon>Metazoa</taxon>
        <taxon>Spiralia</taxon>
        <taxon>Gnathifera</taxon>
        <taxon>Rotifera</taxon>
        <taxon>Eurotatoria</taxon>
        <taxon>Bdelloidea</taxon>
        <taxon>Adinetida</taxon>
        <taxon>Adinetidae</taxon>
        <taxon>Adineta</taxon>
    </lineage>
</organism>
<evidence type="ECO:0000313" key="6">
    <source>
        <dbReference type="Proteomes" id="UP000663852"/>
    </source>
</evidence>
<dbReference type="AlphaFoldDB" id="A0A813XKG1"/>
<dbReference type="PROSITE" id="PS50888">
    <property type="entry name" value="BHLH"/>
    <property type="match status" value="1"/>
</dbReference>
<dbReference type="Proteomes" id="UP000663828">
    <property type="component" value="Unassembled WGS sequence"/>
</dbReference>
<feature type="compositionally biased region" description="Basic and acidic residues" evidence="1">
    <location>
        <begin position="74"/>
        <end position="84"/>
    </location>
</feature>
<dbReference type="Gene3D" id="4.10.280.10">
    <property type="entry name" value="Helix-loop-helix DNA-binding domain"/>
    <property type="match status" value="1"/>
</dbReference>
<dbReference type="Pfam" id="PF00010">
    <property type="entry name" value="HLH"/>
    <property type="match status" value="1"/>
</dbReference>
<dbReference type="Proteomes" id="UP000663852">
    <property type="component" value="Unassembled WGS sequence"/>
</dbReference>
<dbReference type="EMBL" id="CAJNOJ010000026">
    <property type="protein sequence ID" value="CAF0871215.1"/>
    <property type="molecule type" value="Genomic_DNA"/>
</dbReference>
<dbReference type="PANTHER" id="PTHR23349">
    <property type="entry name" value="BASIC HELIX-LOOP-HELIX TRANSCRIPTION FACTOR, TWIST"/>
    <property type="match status" value="1"/>
</dbReference>
<dbReference type="OrthoDB" id="5976910at2759"/>
<sequence length="177" mass="20671">MNLSGWSCQSSPCYPMHYYSYPYYPTASQLNSSLQASLNSSSGYESAANETSLIEPSFSPTSFIKECNYNSVHHPRENNKRPLEESDGEEFSVETEHTHKKRRVLSRPQRQEANRRERHRMEIINEAYEQLRNVLPYKKGRKRQKMSRMDTVDGAIRYIQSLLESLHGPNYNFHSSE</sequence>
<feature type="region of interest" description="Disordered" evidence="1">
    <location>
        <begin position="70"/>
        <end position="117"/>
    </location>
</feature>
<evidence type="ECO:0000256" key="1">
    <source>
        <dbReference type="SAM" id="MobiDB-lite"/>
    </source>
</evidence>
<dbReference type="GO" id="GO:0000981">
    <property type="term" value="F:DNA-binding transcription factor activity, RNA polymerase II-specific"/>
    <property type="evidence" value="ECO:0007669"/>
    <property type="project" value="TreeGrafter"/>
</dbReference>
<dbReference type="InterPro" id="IPR050283">
    <property type="entry name" value="E-box_TF_Regulators"/>
</dbReference>
<evidence type="ECO:0000259" key="2">
    <source>
        <dbReference type="PROSITE" id="PS50888"/>
    </source>
</evidence>
<dbReference type="EMBL" id="CAJNOR010012085">
    <property type="protein sequence ID" value="CAF1665571.1"/>
    <property type="molecule type" value="Genomic_DNA"/>
</dbReference>
<comment type="caution">
    <text evidence="3">The sequence shown here is derived from an EMBL/GenBank/DDBJ whole genome shotgun (WGS) entry which is preliminary data.</text>
</comment>
<dbReference type="InterPro" id="IPR036638">
    <property type="entry name" value="HLH_DNA-bd_sf"/>
</dbReference>